<dbReference type="HOGENOM" id="CLU_2239775_0_0_1"/>
<dbReference type="Proteomes" id="UP000015101">
    <property type="component" value="Unassembled WGS sequence"/>
</dbReference>
<dbReference type="AlphaFoldDB" id="T1G8F5"/>
<dbReference type="CTD" id="20217352"/>
<dbReference type="GO" id="GO:0045505">
    <property type="term" value="F:dynein intermediate chain binding"/>
    <property type="evidence" value="ECO:0007669"/>
    <property type="project" value="InterPro"/>
</dbReference>
<sequence length="105" mass="12178">GPTVPGLAPSEASERLNFFIALLEQLWRTYQTCSGGEQLFGLTVTEHPILFQYNKEIQLLQRLYSLYNNVNNTVDGYYDILWADVNISKIVNDLQEFQNKLFFHC</sequence>
<dbReference type="InParanoid" id="T1G8F5"/>
<dbReference type="KEGG" id="hro:HELRODRAFT_92387"/>
<evidence type="ECO:0000313" key="4">
    <source>
        <dbReference type="Proteomes" id="UP000015101"/>
    </source>
</evidence>
<protein>
    <recommendedName>
        <fullName evidence="5">Dynein heavy chain tail domain-containing protein</fullName>
    </recommendedName>
</protein>
<reference evidence="2 4" key="2">
    <citation type="journal article" date="2013" name="Nature">
        <title>Insights into bilaterian evolution from three spiralian genomes.</title>
        <authorList>
            <person name="Simakov O."/>
            <person name="Marletaz F."/>
            <person name="Cho S.J."/>
            <person name="Edsinger-Gonzales E."/>
            <person name="Havlak P."/>
            <person name="Hellsten U."/>
            <person name="Kuo D.H."/>
            <person name="Larsson T."/>
            <person name="Lv J."/>
            <person name="Arendt D."/>
            <person name="Savage R."/>
            <person name="Osoegawa K."/>
            <person name="de Jong P."/>
            <person name="Grimwood J."/>
            <person name="Chapman J.A."/>
            <person name="Shapiro H."/>
            <person name="Aerts A."/>
            <person name="Otillar R.P."/>
            <person name="Terry A.Y."/>
            <person name="Boore J.L."/>
            <person name="Grigoriev I.V."/>
            <person name="Lindberg D.R."/>
            <person name="Seaver E.C."/>
            <person name="Weisblat D.A."/>
            <person name="Putnam N.H."/>
            <person name="Rokhsar D.S."/>
        </authorList>
    </citation>
    <scope>NUCLEOTIDE SEQUENCE</scope>
</reference>
<dbReference type="OrthoDB" id="6270003at2759"/>
<name>T1G8F5_HELRO</name>
<dbReference type="GO" id="GO:0007018">
    <property type="term" value="P:microtubule-based movement"/>
    <property type="evidence" value="ECO:0007669"/>
    <property type="project" value="InterPro"/>
</dbReference>
<evidence type="ECO:0000256" key="1">
    <source>
        <dbReference type="ARBA" id="ARBA00008887"/>
    </source>
</evidence>
<proteinExistence type="inferred from homology"/>
<gene>
    <name evidence="3" type="primary">20217352</name>
    <name evidence="2" type="ORF">HELRODRAFT_92387</name>
</gene>
<dbReference type="PANTHER" id="PTHR46532:SF4">
    <property type="entry name" value="AAA+ ATPASE DOMAIN-CONTAINING PROTEIN"/>
    <property type="match status" value="1"/>
</dbReference>
<dbReference type="EnsemblMetazoa" id="HelroT92387">
    <property type="protein sequence ID" value="HelroP92387"/>
    <property type="gene ID" value="HelroG92387"/>
</dbReference>
<dbReference type="EMBL" id="AMQM01009299">
    <property type="status" value="NOT_ANNOTATED_CDS"/>
    <property type="molecule type" value="Genomic_DNA"/>
</dbReference>
<dbReference type="GeneID" id="20217352"/>
<keyword evidence="4" id="KW-1185">Reference proteome</keyword>
<reference evidence="4" key="1">
    <citation type="submission" date="2012-12" db="EMBL/GenBank/DDBJ databases">
        <authorList>
            <person name="Hellsten U."/>
            <person name="Grimwood J."/>
            <person name="Chapman J.A."/>
            <person name="Shapiro H."/>
            <person name="Aerts A."/>
            <person name="Otillar R.P."/>
            <person name="Terry A.Y."/>
            <person name="Boore J.L."/>
            <person name="Simakov O."/>
            <person name="Marletaz F."/>
            <person name="Cho S.-J."/>
            <person name="Edsinger-Gonzales E."/>
            <person name="Havlak P."/>
            <person name="Kuo D.-H."/>
            <person name="Larsson T."/>
            <person name="Lv J."/>
            <person name="Arendt D."/>
            <person name="Savage R."/>
            <person name="Osoegawa K."/>
            <person name="de Jong P."/>
            <person name="Lindberg D.R."/>
            <person name="Seaver E.C."/>
            <person name="Weisblat D.A."/>
            <person name="Putnam N.H."/>
            <person name="Grigoriev I.V."/>
            <person name="Rokhsar D.S."/>
        </authorList>
    </citation>
    <scope>NUCLEOTIDE SEQUENCE</scope>
</reference>
<evidence type="ECO:0008006" key="5">
    <source>
        <dbReference type="Google" id="ProtNLM"/>
    </source>
</evidence>
<dbReference type="STRING" id="6412.T1G8F5"/>
<accession>T1G8F5</accession>
<dbReference type="InterPro" id="IPR026983">
    <property type="entry name" value="DHC"/>
</dbReference>
<reference evidence="3" key="3">
    <citation type="submission" date="2015-06" db="UniProtKB">
        <authorList>
            <consortium name="EnsemblMetazoa"/>
        </authorList>
    </citation>
    <scope>IDENTIFICATION</scope>
</reference>
<dbReference type="RefSeq" id="XP_009014818.1">
    <property type="nucleotide sequence ID" value="XM_009016570.1"/>
</dbReference>
<dbReference type="GO" id="GO:0051959">
    <property type="term" value="F:dynein light intermediate chain binding"/>
    <property type="evidence" value="ECO:0007669"/>
    <property type="project" value="InterPro"/>
</dbReference>
<evidence type="ECO:0000313" key="3">
    <source>
        <dbReference type="EnsemblMetazoa" id="HelroP92387"/>
    </source>
</evidence>
<dbReference type="GO" id="GO:0030286">
    <property type="term" value="C:dynein complex"/>
    <property type="evidence" value="ECO:0007669"/>
    <property type="project" value="InterPro"/>
</dbReference>
<comment type="similarity">
    <text evidence="1">Belongs to the dynein heavy chain family.</text>
</comment>
<evidence type="ECO:0000313" key="2">
    <source>
        <dbReference type="EMBL" id="ESO07084.1"/>
    </source>
</evidence>
<dbReference type="OMA" id="WADVNIS"/>
<dbReference type="EMBL" id="KB096229">
    <property type="protein sequence ID" value="ESO07084.1"/>
    <property type="molecule type" value="Genomic_DNA"/>
</dbReference>
<dbReference type="PANTHER" id="PTHR46532">
    <property type="entry name" value="MALE FERTILITY FACTOR KL5"/>
    <property type="match status" value="1"/>
</dbReference>
<organism evidence="3 4">
    <name type="scientific">Helobdella robusta</name>
    <name type="common">Californian leech</name>
    <dbReference type="NCBI Taxonomy" id="6412"/>
    <lineage>
        <taxon>Eukaryota</taxon>
        <taxon>Metazoa</taxon>
        <taxon>Spiralia</taxon>
        <taxon>Lophotrochozoa</taxon>
        <taxon>Annelida</taxon>
        <taxon>Clitellata</taxon>
        <taxon>Hirudinea</taxon>
        <taxon>Rhynchobdellida</taxon>
        <taxon>Glossiphoniidae</taxon>
        <taxon>Helobdella</taxon>
    </lineage>
</organism>
<dbReference type="eggNOG" id="KOG3595">
    <property type="taxonomic scope" value="Eukaryota"/>
</dbReference>